<dbReference type="SMART" id="SM01264">
    <property type="entry name" value="M16C_associated"/>
    <property type="match status" value="1"/>
</dbReference>
<evidence type="ECO:0000256" key="10">
    <source>
        <dbReference type="ARBA" id="ARBA00022833"/>
    </source>
</evidence>
<evidence type="ECO:0000256" key="9">
    <source>
        <dbReference type="ARBA" id="ARBA00022801"/>
    </source>
</evidence>
<dbReference type="GO" id="GO:0005758">
    <property type="term" value="C:mitochondrial intermembrane space"/>
    <property type="evidence" value="ECO:0007669"/>
    <property type="project" value="UniProtKB-SubCell"/>
</dbReference>
<feature type="domain" description="Peptidase M16C associated" evidence="16">
    <location>
        <begin position="486"/>
        <end position="733"/>
    </location>
</feature>
<protein>
    <recommendedName>
        <fullName evidence="6">Presequence protease, mitochondrial</fullName>
    </recommendedName>
    <alternativeName>
        <fullName evidence="14">Pitrilysin metalloproteinase</fullName>
    </alternativeName>
</protein>
<dbReference type="Pfam" id="PF00675">
    <property type="entry name" value="Peptidase_M16"/>
    <property type="match status" value="1"/>
</dbReference>
<keyword evidence="10" id="KW-0862">Zinc</keyword>
<keyword evidence="12" id="KW-0482">Metalloprotease</keyword>
<keyword evidence="7" id="KW-0645">Protease</keyword>
<accession>A0A168MYG3</accession>
<dbReference type="VEuPathDB" id="FungiDB:MUCCIDRAFT_109399"/>
<comment type="subcellular location">
    <subcellularLocation>
        <location evidence="3">Mitochondrion intermembrane space</location>
    </subcellularLocation>
    <subcellularLocation>
        <location evidence="2">Mitochondrion matrix</location>
    </subcellularLocation>
</comment>
<keyword evidence="8" id="KW-0479">Metal-binding</keyword>
<evidence type="ECO:0000256" key="8">
    <source>
        <dbReference type="ARBA" id="ARBA00022723"/>
    </source>
</evidence>
<keyword evidence="11" id="KW-0809">Transit peptide</keyword>
<name>A0A168MYG3_MUCCL</name>
<dbReference type="InterPro" id="IPR007863">
    <property type="entry name" value="Peptidase_M16_C"/>
</dbReference>
<dbReference type="PANTHER" id="PTHR43016">
    <property type="entry name" value="PRESEQUENCE PROTEASE"/>
    <property type="match status" value="1"/>
</dbReference>
<evidence type="ECO:0000256" key="13">
    <source>
        <dbReference type="ARBA" id="ARBA00023128"/>
    </source>
</evidence>
<dbReference type="InterPro" id="IPR013578">
    <property type="entry name" value="Peptidase_M16C_assoc"/>
</dbReference>
<evidence type="ECO:0000256" key="15">
    <source>
        <dbReference type="ARBA" id="ARBA00045897"/>
    </source>
</evidence>
<evidence type="ECO:0000313" key="17">
    <source>
        <dbReference type="EMBL" id="OAD05531.1"/>
    </source>
</evidence>
<dbReference type="GO" id="GO:0016485">
    <property type="term" value="P:protein processing"/>
    <property type="evidence" value="ECO:0007669"/>
    <property type="project" value="TreeGrafter"/>
</dbReference>
<dbReference type="FunFam" id="3.30.830.10:FF:000011">
    <property type="entry name" value="Presequence protease, mitochondrial"/>
    <property type="match status" value="1"/>
</dbReference>
<dbReference type="OrthoDB" id="10250783at2759"/>
<evidence type="ECO:0000256" key="14">
    <source>
        <dbReference type="ARBA" id="ARBA00034552"/>
    </source>
</evidence>
<dbReference type="InterPro" id="IPR011765">
    <property type="entry name" value="Pept_M16_N"/>
</dbReference>
<proteinExistence type="inferred from homology"/>
<dbReference type="Gene3D" id="3.30.830.10">
    <property type="entry name" value="Metalloenzyme, LuxS/M16 peptidase-like"/>
    <property type="match status" value="4"/>
</dbReference>
<sequence>MSSQLGVSARFLQKSVRQYTSKAILTPGQTLQGYQVQQVRKVPELELTAITLKHEATGAQHLHIDRDDSNNVFAVGFHTPVSNDTGVPHILEHTTLCGSQKYPVRDPFFKMLNRSLATFMNAFTASDYTVYPFATTNPADYNNLRDVYMDAVLHPKLDRLDFKQEGWRLEHQMPTDTTTPIQFKGVVYNEMKGQTSDANYLYYIRMQQAMFPGTTYEYCSGGDPKYITDLTHQQLLDFHKKHYHPSNARFYTYGNFPLEDHLAAIGERLQGFEKSEVPFVNKVATLWTEPKSVETTCALDPMSPMDRQTKLSLSYLTNESTDTFETFSMRLLSYLLLDGHASPMYKALIDTNLGSEFSSNTGYDNSTKTSCMSIGLQGVKDSDVEKVKSTITSVLEQVKQEGFDPKRIEAAIHQMELSQKHKTADFGLSIMHGITSGWFNGVDPVDLLEVNKNIDRLKSELAKGDFFQSRIDKYFLQNKHTLSFVMRPEENYSANLLAEEKDRLAKKVEALTDDDKKQIAQDGKDLLASQDSTEDLSCLPSLQLSDIALKAKHTVLEHTGLCNTPVQWRTTSTNGITYFRAISTLPTLSDDLKLYLPLFCDSLLSLGTRDQSMAEIDDEIRLYTGGLRASTTLTTNHSDIDHIEEGIALVGNCLDRNIDKMYTILAKLIHETNFDDVEKLKTLINGNASSMVNSIADSGHVFARTFAGSSLTPGMRNAELMGGMTQVSFMSRLAAQEDMSDVVDKLKQIASAVLTQSSLRIAITSGEDAVESNTKALVKFIEGLPAEGKSIASSIDSSVFKPHYKKTFFPLPFQVNFSAKVLRGVPYTHADGASLQVLSSLMTNHYLHREIREKNGAYGGGARYAGLNGIFSFYSYRDPRTLETLDTYNQSIDWVQQRKFTDQEITESKLSIFQGIDSPQSVSEEGMLQFVNGVSDEMRQMRREALLKVTQDDIKRVAHEYLEEPCKQSAFSTALLGEASDRIAAEHGWTINQWGEAAAVEDV</sequence>
<evidence type="ECO:0000313" key="18">
    <source>
        <dbReference type="Proteomes" id="UP000077051"/>
    </source>
</evidence>
<comment type="function">
    <text evidence="15">Degrades mitochondrial transit peptides after their cleavage in the intermembrane space or in the matrix, and presequence peptides; clearance of these peptides is required to keep the presequence processing machinery running. Preferentially cleaves the N-terminal side of paired basic amino acid residues. Also degrades other unstructured peptides. May function as an ATP-dependent peptidase as opposed to a metalloendopeptidase.</text>
</comment>
<dbReference type="GO" id="GO:0005759">
    <property type="term" value="C:mitochondrial matrix"/>
    <property type="evidence" value="ECO:0007669"/>
    <property type="project" value="UniProtKB-SubCell"/>
</dbReference>
<evidence type="ECO:0000256" key="6">
    <source>
        <dbReference type="ARBA" id="ARBA00020167"/>
    </source>
</evidence>
<keyword evidence="9" id="KW-0378">Hydrolase</keyword>
<evidence type="ECO:0000256" key="11">
    <source>
        <dbReference type="ARBA" id="ARBA00022946"/>
    </source>
</evidence>
<dbReference type="Proteomes" id="UP000077051">
    <property type="component" value="Unassembled WGS sequence"/>
</dbReference>
<dbReference type="PANTHER" id="PTHR43016:SF13">
    <property type="entry name" value="PRESEQUENCE PROTEASE, MITOCHONDRIAL"/>
    <property type="match status" value="1"/>
</dbReference>
<evidence type="ECO:0000256" key="12">
    <source>
        <dbReference type="ARBA" id="ARBA00023049"/>
    </source>
</evidence>
<evidence type="ECO:0000256" key="5">
    <source>
        <dbReference type="ARBA" id="ARBA00011853"/>
    </source>
</evidence>
<dbReference type="InterPro" id="IPR011249">
    <property type="entry name" value="Metalloenz_LuxS/M16"/>
</dbReference>
<evidence type="ECO:0000256" key="3">
    <source>
        <dbReference type="ARBA" id="ARBA00004569"/>
    </source>
</evidence>
<dbReference type="EMBL" id="AMYB01000003">
    <property type="protein sequence ID" value="OAD05531.1"/>
    <property type="molecule type" value="Genomic_DNA"/>
</dbReference>
<comment type="similarity">
    <text evidence="4">Belongs to the peptidase M16 family. PreP subfamily.</text>
</comment>
<dbReference type="InterPro" id="IPR055130">
    <property type="entry name" value="PreP_C"/>
</dbReference>
<organism evidence="17 18">
    <name type="scientific">Mucor lusitanicus CBS 277.49</name>
    <dbReference type="NCBI Taxonomy" id="747725"/>
    <lineage>
        <taxon>Eukaryota</taxon>
        <taxon>Fungi</taxon>
        <taxon>Fungi incertae sedis</taxon>
        <taxon>Mucoromycota</taxon>
        <taxon>Mucoromycotina</taxon>
        <taxon>Mucoromycetes</taxon>
        <taxon>Mucorales</taxon>
        <taxon>Mucorineae</taxon>
        <taxon>Mucoraceae</taxon>
        <taxon>Mucor</taxon>
    </lineage>
</organism>
<keyword evidence="18" id="KW-1185">Reference proteome</keyword>
<gene>
    <name evidence="17" type="ORF">MUCCIDRAFT_109399</name>
</gene>
<keyword evidence="13" id="KW-0496">Mitochondrion</keyword>
<comment type="subunit">
    <text evidence="5">Monomer and homodimer; homodimerization is induced by binding of the substrate.</text>
</comment>
<dbReference type="FunFam" id="3.30.830.10:FF:000009">
    <property type="entry name" value="Presequence protease, mitochondrial"/>
    <property type="match status" value="1"/>
</dbReference>
<evidence type="ECO:0000259" key="16">
    <source>
        <dbReference type="SMART" id="SM01264"/>
    </source>
</evidence>
<dbReference type="FunFam" id="3.30.830.10:FF:000013">
    <property type="entry name" value="Mitochondrial presequence protease"/>
    <property type="match status" value="1"/>
</dbReference>
<comment type="cofactor">
    <cofactor evidence="1">
        <name>Zn(2+)</name>
        <dbReference type="ChEBI" id="CHEBI:29105"/>
    </cofactor>
</comment>
<comment type="caution">
    <text evidence="17">The sequence shown here is derived from an EMBL/GenBank/DDBJ whole genome shotgun (WGS) entry which is preliminary data.</text>
</comment>
<evidence type="ECO:0000256" key="2">
    <source>
        <dbReference type="ARBA" id="ARBA00004305"/>
    </source>
</evidence>
<evidence type="ECO:0000256" key="7">
    <source>
        <dbReference type="ARBA" id="ARBA00022670"/>
    </source>
</evidence>
<dbReference type="STRING" id="747725.A0A168MYG3"/>
<dbReference type="GO" id="GO:0046872">
    <property type="term" value="F:metal ion binding"/>
    <property type="evidence" value="ECO:0007669"/>
    <property type="project" value="UniProtKB-KW"/>
</dbReference>
<dbReference type="Pfam" id="PF05193">
    <property type="entry name" value="Peptidase_M16_C"/>
    <property type="match status" value="1"/>
</dbReference>
<reference evidence="17 18" key="1">
    <citation type="submission" date="2015-06" db="EMBL/GenBank/DDBJ databases">
        <title>Expansion of signal transduction pathways in fungi by whole-genome duplication.</title>
        <authorList>
            <consortium name="DOE Joint Genome Institute"/>
            <person name="Corrochano L.M."/>
            <person name="Kuo A."/>
            <person name="Marcet-Houben M."/>
            <person name="Polaino S."/>
            <person name="Salamov A."/>
            <person name="Villalobos J.M."/>
            <person name="Alvarez M.I."/>
            <person name="Avalos J."/>
            <person name="Benito E.P."/>
            <person name="Benoit I."/>
            <person name="Burger G."/>
            <person name="Camino L.P."/>
            <person name="Canovas D."/>
            <person name="Cerda-Olmedo E."/>
            <person name="Cheng J.-F."/>
            <person name="Dominguez A."/>
            <person name="Elias M."/>
            <person name="Eslava A.P."/>
            <person name="Glaser F."/>
            <person name="Grimwood J."/>
            <person name="Gutierrez G."/>
            <person name="Heitman J."/>
            <person name="Henrissat B."/>
            <person name="Iturriaga E.A."/>
            <person name="Lang B.F."/>
            <person name="Lavin J.L."/>
            <person name="Lee S."/>
            <person name="Li W."/>
            <person name="Lindquist E."/>
            <person name="Lopez-Garcia S."/>
            <person name="Luque E.M."/>
            <person name="Marcos A.T."/>
            <person name="Martin J."/>
            <person name="Mccluskey K."/>
            <person name="Medina H.R."/>
            <person name="Miralles-Duran A."/>
            <person name="Miyazaki A."/>
            <person name="Munoz-Torres E."/>
            <person name="Oguiza J.A."/>
            <person name="Ohm R."/>
            <person name="Olmedo M."/>
            <person name="Orejas M."/>
            <person name="Ortiz-Castellanos L."/>
            <person name="Pisabarro A.G."/>
            <person name="Rodriguez-Romero J."/>
            <person name="Ruiz-Herrera J."/>
            <person name="Ruiz-Vazquez R."/>
            <person name="Sanz C."/>
            <person name="Schackwitz W."/>
            <person name="Schmutz J."/>
            <person name="Shahriari M."/>
            <person name="Shelest E."/>
            <person name="Silva-Franco F."/>
            <person name="Soanes D."/>
            <person name="Syed K."/>
            <person name="Tagua V.G."/>
            <person name="Talbot N.J."/>
            <person name="Thon M."/>
            <person name="De Vries R.P."/>
            <person name="Wiebenga A."/>
            <person name="Yadav J.S."/>
            <person name="Braun E.L."/>
            <person name="Baker S."/>
            <person name="Garre V."/>
            <person name="Horwitz B."/>
            <person name="Torres-Martinez S."/>
            <person name="Idnurm A."/>
            <person name="Herrera-Estrella A."/>
            <person name="Gabaldon T."/>
            <person name="Grigoriev I.V."/>
        </authorList>
    </citation>
    <scope>NUCLEOTIDE SEQUENCE [LARGE SCALE GENOMIC DNA]</scope>
    <source>
        <strain evidence="17 18">CBS 277.49</strain>
    </source>
</reference>
<evidence type="ECO:0000256" key="1">
    <source>
        <dbReference type="ARBA" id="ARBA00001947"/>
    </source>
</evidence>
<dbReference type="SUPFAM" id="SSF63411">
    <property type="entry name" value="LuxS/MPP-like metallohydrolase"/>
    <property type="match status" value="4"/>
</dbReference>
<dbReference type="Pfam" id="PF08367">
    <property type="entry name" value="M16C_assoc"/>
    <property type="match status" value="1"/>
</dbReference>
<evidence type="ECO:0000256" key="4">
    <source>
        <dbReference type="ARBA" id="ARBA00007575"/>
    </source>
</evidence>
<dbReference type="GO" id="GO:0004222">
    <property type="term" value="F:metalloendopeptidase activity"/>
    <property type="evidence" value="ECO:0007669"/>
    <property type="project" value="TreeGrafter"/>
</dbReference>
<dbReference type="Pfam" id="PF22516">
    <property type="entry name" value="PreP_C"/>
    <property type="match status" value="1"/>
</dbReference>
<dbReference type="AlphaFoldDB" id="A0A168MYG3"/>